<sequence length="503" mass="58350">MSRKVSKSYDTKLKNNSTQVEFNNREIDIKNHPDLISVSEYVKNKFYFATLAPGLDKPRQNLDVHFFTIDNELIYRNFYNDFGPLNLSCLYKYCWLVNNKRRNRKYFDRKIVHYTLDDDENKRSNAAYLISAYAMMYLGINPHDTYQILVKGNSRPFKPFQDASIGNSHYHIRLQDCLNGLFRAITFGFLNFGDFNLDEYDKYEKLKYGDLNWIVPDKFIAFIGPSTEPGRPYHQPEAYINYFLNNNVAAVVRLNRPCYDSKRFTRYGIAHVEMFLPDGSTPSKKILNQFLKLAETTAGPIAVHCKAGLGRTGCLIAAYLIKHYKMTAKEAIAWTRICRPGSVIGHQQSWLEKMQSELWLNGQQYRQQNYGDSDYFPHHKYGIYSVARMNDKKHDDLSSVSDESSTKKHKKNSDKKSILESLSDKLLEKNLEKETNHGNGLLGIFHKMRSPRDPTSTNKSRTIDYPKKIPPHCFISDRVKPSHDASLNLTQGDYLNKIKSNKK</sequence>
<organism evidence="8 9">
    <name type="scientific">Aphidius gifuensis</name>
    <name type="common">Parasitoid wasp</name>
    <dbReference type="NCBI Taxonomy" id="684658"/>
    <lineage>
        <taxon>Eukaryota</taxon>
        <taxon>Metazoa</taxon>
        <taxon>Ecdysozoa</taxon>
        <taxon>Arthropoda</taxon>
        <taxon>Hexapoda</taxon>
        <taxon>Insecta</taxon>
        <taxon>Pterygota</taxon>
        <taxon>Neoptera</taxon>
        <taxon>Endopterygota</taxon>
        <taxon>Hymenoptera</taxon>
        <taxon>Apocrita</taxon>
        <taxon>Ichneumonoidea</taxon>
        <taxon>Braconidae</taxon>
        <taxon>Aphidiinae</taxon>
        <taxon>Aphidius</taxon>
    </lineage>
</organism>
<feature type="region of interest" description="Disordered" evidence="5">
    <location>
        <begin position="441"/>
        <end position="469"/>
    </location>
</feature>
<evidence type="ECO:0000313" key="8">
    <source>
        <dbReference type="EMBL" id="KAF7988419.1"/>
    </source>
</evidence>
<evidence type="ECO:0000256" key="3">
    <source>
        <dbReference type="ARBA" id="ARBA00022801"/>
    </source>
</evidence>
<dbReference type="PANTHER" id="PTHR23339">
    <property type="entry name" value="TYROSINE SPECIFIC PROTEIN PHOSPHATASE AND DUAL SPECIFICITY PROTEIN PHOSPHATASE"/>
    <property type="match status" value="1"/>
</dbReference>
<dbReference type="PROSITE" id="PS50056">
    <property type="entry name" value="TYR_PHOSPHATASE_2"/>
    <property type="match status" value="1"/>
</dbReference>
<proteinExistence type="inferred from homology"/>
<evidence type="ECO:0000313" key="9">
    <source>
        <dbReference type="Proteomes" id="UP000639338"/>
    </source>
</evidence>
<dbReference type="PROSITE" id="PS00383">
    <property type="entry name" value="TYR_PHOSPHATASE_1"/>
    <property type="match status" value="1"/>
</dbReference>
<evidence type="ECO:0000256" key="2">
    <source>
        <dbReference type="ARBA" id="ARBA00013064"/>
    </source>
</evidence>
<dbReference type="GO" id="GO:0004725">
    <property type="term" value="F:protein tyrosine phosphatase activity"/>
    <property type="evidence" value="ECO:0007669"/>
    <property type="project" value="UniProtKB-EC"/>
</dbReference>
<feature type="domain" description="Tyrosine specific protein phosphatases" evidence="7">
    <location>
        <begin position="288"/>
        <end position="350"/>
    </location>
</feature>
<feature type="domain" description="Tyrosine-protein phosphatase" evidence="6">
    <location>
        <begin position="209"/>
        <end position="364"/>
    </location>
</feature>
<evidence type="ECO:0000256" key="5">
    <source>
        <dbReference type="SAM" id="MobiDB-lite"/>
    </source>
</evidence>
<dbReference type="OrthoDB" id="266663at2759"/>
<keyword evidence="3" id="KW-0378">Hydrolase</keyword>
<dbReference type="InterPro" id="IPR016130">
    <property type="entry name" value="Tyr_Pase_AS"/>
</dbReference>
<dbReference type="AlphaFoldDB" id="A0A834XND5"/>
<evidence type="ECO:0000259" key="7">
    <source>
        <dbReference type="PROSITE" id="PS50056"/>
    </source>
</evidence>
<dbReference type="PROSITE" id="PS50054">
    <property type="entry name" value="TYR_PHOSPHATASE_DUAL"/>
    <property type="match status" value="1"/>
</dbReference>
<dbReference type="SUPFAM" id="SSF52799">
    <property type="entry name" value="(Phosphotyrosine protein) phosphatases II"/>
    <property type="match status" value="2"/>
</dbReference>
<feature type="region of interest" description="Disordered" evidence="5">
    <location>
        <begin position="395"/>
        <end position="417"/>
    </location>
</feature>
<dbReference type="CDD" id="cd17657">
    <property type="entry name" value="CDC14_N"/>
    <property type="match status" value="1"/>
</dbReference>
<dbReference type="InterPro" id="IPR029260">
    <property type="entry name" value="DSPn"/>
</dbReference>
<comment type="similarity">
    <text evidence="1">Belongs to the protein-tyrosine phosphatase family. Non-receptor class CDC14 subfamily.</text>
</comment>
<dbReference type="InterPro" id="IPR000387">
    <property type="entry name" value="Tyr_Pase_dom"/>
</dbReference>
<dbReference type="EC" id="3.1.3.48" evidence="2"/>
<reference evidence="8 9" key="1">
    <citation type="submission" date="2020-08" db="EMBL/GenBank/DDBJ databases">
        <title>Aphidius gifuensis genome sequencing and assembly.</title>
        <authorList>
            <person name="Du Z."/>
        </authorList>
    </citation>
    <scope>NUCLEOTIDE SEQUENCE [LARGE SCALE GENOMIC DNA]</scope>
    <source>
        <strain evidence="8">YNYX2018</strain>
        <tissue evidence="8">Adults</tissue>
    </source>
</reference>
<dbReference type="EMBL" id="JACMRX010000005">
    <property type="protein sequence ID" value="KAF7988419.1"/>
    <property type="molecule type" value="Genomic_DNA"/>
</dbReference>
<dbReference type="SMART" id="SM00195">
    <property type="entry name" value="DSPc"/>
    <property type="match status" value="1"/>
</dbReference>
<comment type="caution">
    <text evidence="8">The sequence shown here is derived from an EMBL/GenBank/DDBJ whole genome shotgun (WGS) entry which is preliminary data.</text>
</comment>
<dbReference type="Pfam" id="PF22785">
    <property type="entry name" value="Tc-R-P"/>
    <property type="match status" value="1"/>
</dbReference>
<gene>
    <name evidence="8" type="ORF">HCN44_000992</name>
</gene>
<dbReference type="InterPro" id="IPR050561">
    <property type="entry name" value="PTP"/>
</dbReference>
<evidence type="ECO:0000256" key="1">
    <source>
        <dbReference type="ARBA" id="ARBA00007315"/>
    </source>
</evidence>
<dbReference type="InterPro" id="IPR029021">
    <property type="entry name" value="Prot-tyrosine_phosphatase-like"/>
</dbReference>
<dbReference type="Gene3D" id="3.90.190.10">
    <property type="entry name" value="Protein tyrosine phosphatase superfamily"/>
    <property type="match status" value="2"/>
</dbReference>
<name>A0A834XND5_APHGI</name>
<dbReference type="InterPro" id="IPR044506">
    <property type="entry name" value="CDC14_C"/>
</dbReference>
<protein>
    <recommendedName>
        <fullName evidence="2">protein-tyrosine-phosphatase</fullName>
        <ecNumber evidence="2">3.1.3.48</ecNumber>
    </recommendedName>
</protein>
<dbReference type="InterPro" id="IPR020422">
    <property type="entry name" value="TYR_PHOSPHATASE_DUAL_dom"/>
</dbReference>
<evidence type="ECO:0000256" key="4">
    <source>
        <dbReference type="ARBA" id="ARBA00022912"/>
    </source>
</evidence>
<dbReference type="Pfam" id="PF14671">
    <property type="entry name" value="DSPn"/>
    <property type="match status" value="1"/>
</dbReference>
<keyword evidence="9" id="KW-1185">Reference proteome</keyword>
<evidence type="ECO:0000259" key="6">
    <source>
        <dbReference type="PROSITE" id="PS50054"/>
    </source>
</evidence>
<dbReference type="Proteomes" id="UP000639338">
    <property type="component" value="Unassembled WGS sequence"/>
</dbReference>
<accession>A0A834XND5</accession>
<dbReference type="CDD" id="cd14499">
    <property type="entry name" value="CDC14_C"/>
    <property type="match status" value="1"/>
</dbReference>
<dbReference type="FunFam" id="3.90.190.10:FF:000006">
    <property type="entry name" value="Dual specificity protein phosphatase CDC14B"/>
    <property type="match status" value="1"/>
</dbReference>
<keyword evidence="4" id="KW-0904">Protein phosphatase</keyword>